<accession>A0A4C1SBX6</accession>
<protein>
    <submittedName>
        <fullName evidence="1">Uncharacterized protein</fullName>
    </submittedName>
</protein>
<reference evidence="1 2" key="1">
    <citation type="journal article" date="2019" name="Commun. Biol.">
        <title>The bagworm genome reveals a unique fibroin gene that provides high tensile strength.</title>
        <authorList>
            <person name="Kono N."/>
            <person name="Nakamura H."/>
            <person name="Ohtoshi R."/>
            <person name="Tomita M."/>
            <person name="Numata K."/>
            <person name="Arakawa K."/>
        </authorList>
    </citation>
    <scope>NUCLEOTIDE SEQUENCE [LARGE SCALE GENOMIC DNA]</scope>
</reference>
<organism evidence="1 2">
    <name type="scientific">Eumeta variegata</name>
    <name type="common">Bagworm moth</name>
    <name type="synonym">Eumeta japonica</name>
    <dbReference type="NCBI Taxonomy" id="151549"/>
    <lineage>
        <taxon>Eukaryota</taxon>
        <taxon>Metazoa</taxon>
        <taxon>Ecdysozoa</taxon>
        <taxon>Arthropoda</taxon>
        <taxon>Hexapoda</taxon>
        <taxon>Insecta</taxon>
        <taxon>Pterygota</taxon>
        <taxon>Neoptera</taxon>
        <taxon>Endopterygota</taxon>
        <taxon>Lepidoptera</taxon>
        <taxon>Glossata</taxon>
        <taxon>Ditrysia</taxon>
        <taxon>Tineoidea</taxon>
        <taxon>Psychidae</taxon>
        <taxon>Oiketicinae</taxon>
        <taxon>Eumeta</taxon>
    </lineage>
</organism>
<comment type="caution">
    <text evidence="1">The sequence shown here is derived from an EMBL/GenBank/DDBJ whole genome shotgun (WGS) entry which is preliminary data.</text>
</comment>
<dbReference type="Proteomes" id="UP000299102">
    <property type="component" value="Unassembled WGS sequence"/>
</dbReference>
<sequence length="88" mass="9949">MDTRDLIGVTSALPALNRNKRSDGRENEMIKESPASYLLDKTNNGSYYNRPYSVRVWLYLNAEAGTFLQLQPVDHSVALLPLVKLLLL</sequence>
<dbReference type="EMBL" id="BGZK01003289">
    <property type="protein sequence ID" value="GBO99604.1"/>
    <property type="molecule type" value="Genomic_DNA"/>
</dbReference>
<keyword evidence="2" id="KW-1185">Reference proteome</keyword>
<dbReference type="AlphaFoldDB" id="A0A4C1SBX6"/>
<gene>
    <name evidence="1" type="ORF">EVAR_101161_1</name>
</gene>
<name>A0A4C1SBX6_EUMVA</name>
<evidence type="ECO:0000313" key="1">
    <source>
        <dbReference type="EMBL" id="GBO99604.1"/>
    </source>
</evidence>
<evidence type="ECO:0000313" key="2">
    <source>
        <dbReference type="Proteomes" id="UP000299102"/>
    </source>
</evidence>
<proteinExistence type="predicted"/>